<keyword evidence="2" id="KW-1185">Reference proteome</keyword>
<evidence type="ECO:0000313" key="1">
    <source>
        <dbReference type="EMBL" id="NGX96382.1"/>
    </source>
</evidence>
<evidence type="ECO:0000313" key="2">
    <source>
        <dbReference type="Proteomes" id="UP000480266"/>
    </source>
</evidence>
<sequence length="146" mass="16252">MMGLNLHGLTRGAIQLVNEDVDGTVYISTGRTSVRGILTPTFAPVVARLQVQAQKHTDITHERSLQYNNGLLTMYAFGNFSDIERRDGKGGDIVNIPTGPRAGWYMITMVTEWWPNWCCFEVTTQLDYATIQDYIAKTANGTPPTP</sequence>
<dbReference type="AlphaFoldDB" id="A0A7C9RGM2"/>
<protein>
    <submittedName>
        <fullName evidence="1">Uncharacterized protein</fullName>
    </submittedName>
</protein>
<reference evidence="1" key="1">
    <citation type="submission" date="2020-02" db="EMBL/GenBank/DDBJ databases">
        <title>Draft genome sequence of Candidatus Afipia apatlaquensis IBT-C3, a potential strain for decolorization of textile dyes.</title>
        <authorList>
            <person name="Sanchez-Reyes A."/>
            <person name="Breton-Deval L."/>
            <person name="Mangelson H."/>
            <person name="Sanchez-Flores A."/>
        </authorList>
    </citation>
    <scope>NUCLEOTIDE SEQUENCE [LARGE SCALE GENOMIC DNA]</scope>
    <source>
        <strain evidence="1">IBT-C3</strain>
    </source>
</reference>
<comment type="caution">
    <text evidence="1">The sequence shown here is derived from an EMBL/GenBank/DDBJ whole genome shotgun (WGS) entry which is preliminary data.</text>
</comment>
<organism evidence="1 2">
    <name type="scientific">Candidatus Afipia apatlaquensis</name>
    <dbReference type="NCBI Taxonomy" id="2712852"/>
    <lineage>
        <taxon>Bacteria</taxon>
        <taxon>Pseudomonadati</taxon>
        <taxon>Pseudomonadota</taxon>
        <taxon>Alphaproteobacteria</taxon>
        <taxon>Hyphomicrobiales</taxon>
        <taxon>Nitrobacteraceae</taxon>
        <taxon>Afipia</taxon>
    </lineage>
</organism>
<dbReference type="Proteomes" id="UP000480266">
    <property type="component" value="Unassembled WGS sequence"/>
</dbReference>
<proteinExistence type="predicted"/>
<name>A0A7C9RGM2_9BRAD</name>
<gene>
    <name evidence="1" type="ORF">G4V63_14530</name>
</gene>
<accession>A0A7C9RGM2</accession>
<dbReference type="EMBL" id="JAAMRR010000746">
    <property type="protein sequence ID" value="NGX96382.1"/>
    <property type="molecule type" value="Genomic_DNA"/>
</dbReference>